<accession>A0A6I4KVW2</accession>
<dbReference type="CDD" id="cd07067">
    <property type="entry name" value="HP_PGM_like"/>
    <property type="match status" value="1"/>
</dbReference>
<dbReference type="SMART" id="SM00855">
    <property type="entry name" value="PGAM"/>
    <property type="match status" value="1"/>
</dbReference>
<dbReference type="AlphaFoldDB" id="A0A6I4KVW2"/>
<dbReference type="Proteomes" id="UP000429555">
    <property type="component" value="Unassembled WGS sequence"/>
</dbReference>
<dbReference type="NCBIfam" id="TIGR00249">
    <property type="entry name" value="sixA"/>
    <property type="match status" value="1"/>
</dbReference>
<dbReference type="Gene3D" id="3.40.50.1240">
    <property type="entry name" value="Phosphoglycerate mutase-like"/>
    <property type="match status" value="1"/>
</dbReference>
<dbReference type="InterPro" id="IPR013078">
    <property type="entry name" value="His_Pase_superF_clade-1"/>
</dbReference>
<name>A0A6I4KVW2_9PSED</name>
<gene>
    <name evidence="1" type="primary">sixA</name>
    <name evidence="1" type="ORF">GJV18_10815</name>
</gene>
<evidence type="ECO:0000313" key="1">
    <source>
        <dbReference type="EMBL" id="MVW75811.1"/>
    </source>
</evidence>
<proteinExistence type="predicted"/>
<dbReference type="Pfam" id="PF00300">
    <property type="entry name" value="His_Phos_1"/>
    <property type="match status" value="1"/>
</dbReference>
<reference evidence="1 2" key="1">
    <citation type="submission" date="2019-11" db="EMBL/GenBank/DDBJ databases">
        <title>Pseudomonas flavidum sp. nov., isolated from Baiyang Lake.</title>
        <authorList>
            <person name="Zhao Y."/>
        </authorList>
    </citation>
    <scope>NUCLEOTIDE SEQUENCE [LARGE SCALE GENOMIC DNA]</scope>
    <source>
        <strain evidence="2">R-22-3 w-18</strain>
    </source>
</reference>
<comment type="caution">
    <text evidence="1">The sequence shown here is derived from an EMBL/GenBank/DDBJ whole genome shotgun (WGS) entry which is preliminary data.</text>
</comment>
<dbReference type="EMBL" id="WKJZ01000001">
    <property type="protein sequence ID" value="MVW75811.1"/>
    <property type="molecule type" value="Genomic_DNA"/>
</dbReference>
<dbReference type="SUPFAM" id="SSF53254">
    <property type="entry name" value="Phosphoglycerate mutase-like"/>
    <property type="match status" value="1"/>
</dbReference>
<organism evidence="1 2">
    <name type="scientific">Pseudomonas xionganensis</name>
    <dbReference type="NCBI Taxonomy" id="2654845"/>
    <lineage>
        <taxon>Bacteria</taxon>
        <taxon>Pseudomonadati</taxon>
        <taxon>Pseudomonadota</taxon>
        <taxon>Gammaproteobacteria</taxon>
        <taxon>Pseudomonadales</taxon>
        <taxon>Pseudomonadaceae</taxon>
        <taxon>Pseudomonas</taxon>
    </lineage>
</organism>
<dbReference type="InterPro" id="IPR004449">
    <property type="entry name" value="SixA"/>
</dbReference>
<dbReference type="RefSeq" id="WP_160346085.1">
    <property type="nucleotide sequence ID" value="NZ_WKJZ01000001.1"/>
</dbReference>
<sequence>MMLCLLRHGEAEAMAPSDALRRLTARGEQQVRDAAEQLRGLGLQRMLVSPYVRAQQTAALVQQALGFSGPLQTVPWLTPDSSPQQALAELDAFEGESVLLVTHQPFVGALAGLLVHGSRQQALPMQTASLALLAGDSWAAGCMTLQALVHPAR</sequence>
<dbReference type="GO" id="GO:0005737">
    <property type="term" value="C:cytoplasm"/>
    <property type="evidence" value="ECO:0007669"/>
    <property type="project" value="InterPro"/>
</dbReference>
<keyword evidence="2" id="KW-1185">Reference proteome</keyword>
<dbReference type="InterPro" id="IPR029033">
    <property type="entry name" value="His_PPase_superfam"/>
</dbReference>
<evidence type="ECO:0000313" key="2">
    <source>
        <dbReference type="Proteomes" id="UP000429555"/>
    </source>
</evidence>
<protein>
    <submittedName>
        <fullName evidence="1">Phosphohistidine phosphatase SixA</fullName>
    </submittedName>
</protein>
<dbReference type="GO" id="GO:0101006">
    <property type="term" value="F:protein histidine phosphatase activity"/>
    <property type="evidence" value="ECO:0007669"/>
    <property type="project" value="InterPro"/>
</dbReference>